<organism evidence="3 4">
    <name type="scientific">Pseudomonas nitroreducens</name>
    <dbReference type="NCBI Taxonomy" id="46680"/>
    <lineage>
        <taxon>Bacteria</taxon>
        <taxon>Pseudomonadati</taxon>
        <taxon>Pseudomonadota</taxon>
        <taxon>Gammaproteobacteria</taxon>
        <taxon>Pseudomonadales</taxon>
        <taxon>Pseudomonadaceae</taxon>
        <taxon>Pseudomonas</taxon>
    </lineage>
</organism>
<accession>A0A7W7P2Y3</accession>
<evidence type="ECO:0000313" key="3">
    <source>
        <dbReference type="EMBL" id="MBB4866408.1"/>
    </source>
</evidence>
<dbReference type="InterPro" id="IPR001173">
    <property type="entry name" value="Glyco_trans_2-like"/>
</dbReference>
<gene>
    <name evidence="3" type="ORF">HNP46_005313</name>
</gene>
<dbReference type="Proteomes" id="UP000566995">
    <property type="component" value="Unassembled WGS sequence"/>
</dbReference>
<proteinExistence type="predicted"/>
<sequence length="268" mass="30907">MQSTHNKDISSFAILIVTHNHAPHISKLISSCRNVSHIPIYICDAASTDDTYEQLQREINGNTSFHLTRKNRLESFSKNNNDLIRKHSLQGKNIILINPDCYFEKSAFENFITQVGLVSEIGVAAPLLHYPDGSIQVSWRKFPTLTAFLKNRFKKTESINNHYLNEIKSNIFEIEWALGAFLFISSKLTNTPPLDERYRLYCEDSDICMQAHAKNLRVVGIKTVGIHHALQERSTKSPLSKYNYWNFSSGIKFAIKWNRRYIQNISQK</sequence>
<dbReference type="RefSeq" id="WP_184594858.1">
    <property type="nucleotide sequence ID" value="NZ_JACHLI010000027.1"/>
</dbReference>
<dbReference type="AlphaFoldDB" id="A0A7W7P2Y3"/>
<feature type="domain" description="Glycosyltransferase 2-like" evidence="2">
    <location>
        <begin position="14"/>
        <end position="143"/>
    </location>
</feature>
<dbReference type="Pfam" id="PF00535">
    <property type="entry name" value="Glycos_transf_2"/>
    <property type="match status" value="1"/>
</dbReference>
<evidence type="ECO:0000313" key="4">
    <source>
        <dbReference type="Proteomes" id="UP000566995"/>
    </source>
</evidence>
<evidence type="ECO:0000259" key="2">
    <source>
        <dbReference type="Pfam" id="PF00535"/>
    </source>
</evidence>
<comment type="caution">
    <text evidence="3">The sequence shown here is derived from an EMBL/GenBank/DDBJ whole genome shotgun (WGS) entry which is preliminary data.</text>
</comment>
<dbReference type="Gene3D" id="3.90.550.10">
    <property type="entry name" value="Spore Coat Polysaccharide Biosynthesis Protein SpsA, Chain A"/>
    <property type="match status" value="1"/>
</dbReference>
<dbReference type="GO" id="GO:0016740">
    <property type="term" value="F:transferase activity"/>
    <property type="evidence" value="ECO:0007669"/>
    <property type="project" value="UniProtKB-KW"/>
</dbReference>
<keyword evidence="1" id="KW-1003">Cell membrane</keyword>
<protein>
    <submittedName>
        <fullName evidence="3">GT2 family glycosyltransferase</fullName>
    </submittedName>
</protein>
<dbReference type="SUPFAM" id="SSF53448">
    <property type="entry name" value="Nucleotide-diphospho-sugar transferases"/>
    <property type="match status" value="1"/>
</dbReference>
<keyword evidence="1" id="KW-0997">Cell inner membrane</keyword>
<evidence type="ECO:0000256" key="1">
    <source>
        <dbReference type="ARBA" id="ARBA00022519"/>
    </source>
</evidence>
<dbReference type="InterPro" id="IPR029044">
    <property type="entry name" value="Nucleotide-diphossugar_trans"/>
</dbReference>
<dbReference type="PANTHER" id="PTHR43179">
    <property type="entry name" value="RHAMNOSYLTRANSFERASE WBBL"/>
    <property type="match status" value="1"/>
</dbReference>
<keyword evidence="3" id="KW-0808">Transferase</keyword>
<dbReference type="EMBL" id="JACHLI010000027">
    <property type="protein sequence ID" value="MBB4866408.1"/>
    <property type="molecule type" value="Genomic_DNA"/>
</dbReference>
<reference evidence="3 4" key="1">
    <citation type="submission" date="2020-08" db="EMBL/GenBank/DDBJ databases">
        <title>Functional genomics of gut bacteria from endangered species of beetles.</title>
        <authorList>
            <person name="Carlos-Shanley C."/>
        </authorList>
    </citation>
    <scope>NUCLEOTIDE SEQUENCE [LARGE SCALE GENOMIC DNA]</scope>
    <source>
        <strain evidence="3 4">S00179</strain>
    </source>
</reference>
<keyword evidence="1" id="KW-0472">Membrane</keyword>
<dbReference type="PANTHER" id="PTHR43179:SF7">
    <property type="entry name" value="RHAMNOSYLTRANSFERASE WBBL"/>
    <property type="match status" value="1"/>
</dbReference>
<name>A0A7W7P2Y3_PSENT</name>